<evidence type="ECO:0000313" key="1">
    <source>
        <dbReference type="EMBL" id="QHB40932.1"/>
    </source>
</evidence>
<sequence length="57" mass="6758">MTQNPQNQELKRDYLSPKLQKLFDDLINDGFKMKQLNPNNQIVLKKEKITICLIIKN</sequence>
<proteinExistence type="predicted"/>
<reference evidence="1 2" key="1">
    <citation type="journal article" date="2020" name="Viruses">
        <title>Diversity and Host Interactions Among Virulent and Temperate Baltic Sea Flavobacterium Phages.</title>
        <authorList>
            <person name="Nilsson E."/>
            <person name="Bayfield O.W."/>
            <person name="Lundin D."/>
            <person name="Antson A.A."/>
            <person name="Holmfeldt K."/>
        </authorList>
    </citation>
    <scope>NUCLEOTIDE SEQUENCE [LARGE SCALE GENOMIC DNA]</scope>
</reference>
<dbReference type="EMBL" id="MN812239">
    <property type="protein sequence ID" value="QHB40932.1"/>
    <property type="molecule type" value="Genomic_DNA"/>
</dbReference>
<accession>A0A6B9LG17</accession>
<dbReference type="Proteomes" id="UP000464671">
    <property type="component" value="Segment"/>
</dbReference>
<name>A0A6B9LG17_9CAUD</name>
<gene>
    <name evidence="1" type="ORF">tant81_gp001</name>
</gene>
<evidence type="ECO:0000313" key="2">
    <source>
        <dbReference type="Proteomes" id="UP000464671"/>
    </source>
</evidence>
<organism evidence="1 2">
    <name type="scientific">Flavobacterium phage vB_FspS_tant8-1</name>
    <dbReference type="NCBI Taxonomy" id="2686278"/>
    <lineage>
        <taxon>Viruses</taxon>
        <taxon>Duplodnaviria</taxon>
        <taxon>Heunggongvirae</taxon>
        <taxon>Uroviricota</taxon>
        <taxon>Caudoviricetes</taxon>
        <taxon>Tantvirus</taxon>
        <taxon>Tantvirus tant</taxon>
    </lineage>
</organism>
<keyword evidence="2" id="KW-1185">Reference proteome</keyword>
<protein>
    <submittedName>
        <fullName evidence="1">Uncharacterized protein</fullName>
    </submittedName>
</protein>